<comment type="function">
    <text evidence="8">NDH-1 shuttles electrons from NADH, via FMN and iron-sulfur (Fe-S) centers, to quinones in the respiratory chain. The immediate electron acceptor for the enzyme in this species is believed to be ubiquinone. Couples the redox reaction to proton translocation (for every two electrons transferred, four hydrogen ions are translocated across the cytoplasmic membrane), and thus conserves the redox energy in a proton gradient.</text>
</comment>
<gene>
    <name evidence="8 9" type="primary">nuoK</name>
    <name evidence="9" type="ORF">E6H03_00550</name>
</gene>
<accession>A0A537JP94</accession>
<dbReference type="Pfam" id="PF00420">
    <property type="entry name" value="Oxidored_q2"/>
    <property type="match status" value="1"/>
</dbReference>
<dbReference type="NCBIfam" id="NF004320">
    <property type="entry name" value="PRK05715.1-2"/>
    <property type="match status" value="1"/>
</dbReference>
<comment type="subunit">
    <text evidence="8">NDH-1 is composed of 14 different subunits. Subunits NuoA, H, J, K, L, M, N constitute the membrane sector of the complex.</text>
</comment>
<evidence type="ECO:0000256" key="1">
    <source>
        <dbReference type="ARBA" id="ARBA00004141"/>
    </source>
</evidence>
<dbReference type="InterPro" id="IPR039428">
    <property type="entry name" value="NUOK/Mnh_C1-like"/>
</dbReference>
<keyword evidence="6 8" id="KW-1133">Transmembrane helix</keyword>
<comment type="subcellular location">
    <subcellularLocation>
        <location evidence="8">Cell membrane</location>
        <topology evidence="8">Multi-pass membrane protein</topology>
    </subcellularLocation>
    <subcellularLocation>
        <location evidence="1">Membrane</location>
        <topology evidence="1">Multi-pass membrane protein</topology>
    </subcellularLocation>
</comment>
<dbReference type="AlphaFoldDB" id="A0A537JP94"/>
<keyword evidence="8" id="KW-1278">Translocase</keyword>
<reference evidence="9 10" key="1">
    <citation type="journal article" date="2019" name="Nat. Microbiol.">
        <title>Mediterranean grassland soil C-N compound turnover is dependent on rainfall and depth, and is mediated by genomically divergent microorganisms.</title>
        <authorList>
            <person name="Diamond S."/>
            <person name="Andeer P.F."/>
            <person name="Li Z."/>
            <person name="Crits-Christoph A."/>
            <person name="Burstein D."/>
            <person name="Anantharaman K."/>
            <person name="Lane K.R."/>
            <person name="Thomas B.C."/>
            <person name="Pan C."/>
            <person name="Northen T.R."/>
            <person name="Banfield J.F."/>
        </authorList>
    </citation>
    <scope>NUCLEOTIDE SEQUENCE [LARGE SCALE GENOMIC DNA]</scope>
    <source>
        <strain evidence="9">NP_6</strain>
    </source>
</reference>
<evidence type="ECO:0000256" key="6">
    <source>
        <dbReference type="ARBA" id="ARBA00022989"/>
    </source>
</evidence>
<comment type="catalytic activity">
    <reaction evidence="8">
        <text>a quinone + NADH + 5 H(+)(in) = a quinol + NAD(+) + 4 H(+)(out)</text>
        <dbReference type="Rhea" id="RHEA:57888"/>
        <dbReference type="ChEBI" id="CHEBI:15378"/>
        <dbReference type="ChEBI" id="CHEBI:24646"/>
        <dbReference type="ChEBI" id="CHEBI:57540"/>
        <dbReference type="ChEBI" id="CHEBI:57945"/>
        <dbReference type="ChEBI" id="CHEBI:132124"/>
    </reaction>
</comment>
<evidence type="ECO:0000256" key="3">
    <source>
        <dbReference type="ARBA" id="ARBA00022448"/>
    </source>
</evidence>
<organism evidence="9 10">
    <name type="scientific">Candidatus Segetimicrobium genomatis</name>
    <dbReference type="NCBI Taxonomy" id="2569760"/>
    <lineage>
        <taxon>Bacteria</taxon>
        <taxon>Bacillati</taxon>
        <taxon>Candidatus Sysuimicrobiota</taxon>
        <taxon>Candidatus Sysuimicrobiia</taxon>
        <taxon>Candidatus Sysuimicrobiales</taxon>
        <taxon>Candidatus Segetimicrobiaceae</taxon>
        <taxon>Candidatus Segetimicrobium</taxon>
    </lineage>
</organism>
<dbReference type="NCBIfam" id="NF004323">
    <property type="entry name" value="PRK05715.1-5"/>
    <property type="match status" value="1"/>
</dbReference>
<dbReference type="PANTHER" id="PTHR11434">
    <property type="entry name" value="NADH-UBIQUINONE OXIDOREDUCTASE SUBUNIT ND4L"/>
    <property type="match status" value="1"/>
</dbReference>
<dbReference type="GO" id="GO:0050136">
    <property type="term" value="F:NADH dehydrogenase (quinone) (non-electrogenic) activity"/>
    <property type="evidence" value="ECO:0007669"/>
    <property type="project" value="UniProtKB-UniRule"/>
</dbReference>
<dbReference type="HAMAP" id="MF_01456">
    <property type="entry name" value="NDH1_NuoK"/>
    <property type="match status" value="1"/>
</dbReference>
<keyword evidence="8" id="KW-1003">Cell membrane</keyword>
<keyword evidence="9" id="KW-0560">Oxidoreductase</keyword>
<dbReference type="PANTHER" id="PTHR11434:SF16">
    <property type="entry name" value="NADH-UBIQUINONE OXIDOREDUCTASE CHAIN 4L"/>
    <property type="match status" value="1"/>
</dbReference>
<feature type="transmembrane region" description="Helical" evidence="8">
    <location>
        <begin position="62"/>
        <end position="86"/>
    </location>
</feature>
<evidence type="ECO:0000256" key="8">
    <source>
        <dbReference type="HAMAP-Rule" id="MF_01456"/>
    </source>
</evidence>
<comment type="similarity">
    <text evidence="2 8">Belongs to the complex I subunit 4L family.</text>
</comment>
<keyword evidence="8" id="KW-0520">NAD</keyword>
<dbReference type="GO" id="GO:0005886">
    <property type="term" value="C:plasma membrane"/>
    <property type="evidence" value="ECO:0007669"/>
    <property type="project" value="UniProtKB-SubCell"/>
</dbReference>
<dbReference type="Gene3D" id="1.10.287.3510">
    <property type="match status" value="1"/>
</dbReference>
<name>A0A537JP94_9BACT</name>
<dbReference type="FunFam" id="1.10.287.3510:FF:000001">
    <property type="entry name" value="NADH-quinone oxidoreductase subunit K"/>
    <property type="match status" value="1"/>
</dbReference>
<evidence type="ECO:0000256" key="2">
    <source>
        <dbReference type="ARBA" id="ARBA00010519"/>
    </source>
</evidence>
<keyword evidence="4 8" id="KW-0812">Transmembrane</keyword>
<protein>
    <recommendedName>
        <fullName evidence="8">NADH-quinone oxidoreductase subunit K</fullName>
        <ecNumber evidence="8">7.1.1.-</ecNumber>
    </recommendedName>
    <alternativeName>
        <fullName evidence="8">NADH dehydrogenase I subunit K</fullName>
    </alternativeName>
    <alternativeName>
        <fullName evidence="8">NDH-1 subunit K</fullName>
    </alternativeName>
</protein>
<keyword evidence="5 8" id="KW-0874">Quinone</keyword>
<feature type="transmembrane region" description="Helical" evidence="8">
    <location>
        <begin position="29"/>
        <end position="50"/>
    </location>
</feature>
<evidence type="ECO:0000256" key="7">
    <source>
        <dbReference type="ARBA" id="ARBA00023136"/>
    </source>
</evidence>
<dbReference type="GO" id="GO:0030964">
    <property type="term" value="C:NADH dehydrogenase complex"/>
    <property type="evidence" value="ECO:0007669"/>
    <property type="project" value="TreeGrafter"/>
</dbReference>
<proteinExistence type="inferred from homology"/>
<dbReference type="GO" id="GO:0048038">
    <property type="term" value="F:quinone binding"/>
    <property type="evidence" value="ECO:0007669"/>
    <property type="project" value="UniProtKB-KW"/>
</dbReference>
<comment type="caution">
    <text evidence="9">The sequence shown here is derived from an EMBL/GenBank/DDBJ whole genome shotgun (WGS) entry which is preliminary data.</text>
</comment>
<keyword evidence="3 8" id="KW-0813">Transport</keyword>
<evidence type="ECO:0000256" key="4">
    <source>
        <dbReference type="ARBA" id="ARBA00022692"/>
    </source>
</evidence>
<evidence type="ECO:0000256" key="5">
    <source>
        <dbReference type="ARBA" id="ARBA00022719"/>
    </source>
</evidence>
<evidence type="ECO:0000313" key="10">
    <source>
        <dbReference type="Proteomes" id="UP000318093"/>
    </source>
</evidence>
<keyword evidence="8" id="KW-0830">Ubiquinone</keyword>
<dbReference type="InterPro" id="IPR001133">
    <property type="entry name" value="NADH_UbQ_OxRdtase_chain4L/K"/>
</dbReference>
<dbReference type="EMBL" id="VBAN01000014">
    <property type="protein sequence ID" value="TMI85361.1"/>
    <property type="molecule type" value="Genomic_DNA"/>
</dbReference>
<evidence type="ECO:0000313" key="9">
    <source>
        <dbReference type="EMBL" id="TMI85361.1"/>
    </source>
</evidence>
<dbReference type="EC" id="7.1.1.-" evidence="8"/>
<dbReference type="GO" id="GO:0042773">
    <property type="term" value="P:ATP synthesis coupled electron transport"/>
    <property type="evidence" value="ECO:0007669"/>
    <property type="project" value="InterPro"/>
</dbReference>
<sequence length="102" mass="10873">MVPLADYLVLSAVVFALGLYAVVTRRNGVAILMGIELMLNAANINLVAFNKYAAPGAVQGQIFALIVITLAACEAAVGLALVLAAYRSLETIHVDEINLMRW</sequence>
<keyword evidence="7 8" id="KW-0472">Membrane</keyword>
<feature type="transmembrane region" description="Helical" evidence="8">
    <location>
        <begin position="7"/>
        <end position="23"/>
    </location>
</feature>
<dbReference type="Proteomes" id="UP000318093">
    <property type="component" value="Unassembled WGS sequence"/>
</dbReference>